<organism evidence="1 2">
    <name type="scientific">Scortum barcoo</name>
    <name type="common">barcoo grunter</name>
    <dbReference type="NCBI Taxonomy" id="214431"/>
    <lineage>
        <taxon>Eukaryota</taxon>
        <taxon>Metazoa</taxon>
        <taxon>Chordata</taxon>
        <taxon>Craniata</taxon>
        <taxon>Vertebrata</taxon>
        <taxon>Euteleostomi</taxon>
        <taxon>Actinopterygii</taxon>
        <taxon>Neopterygii</taxon>
        <taxon>Teleostei</taxon>
        <taxon>Neoteleostei</taxon>
        <taxon>Acanthomorphata</taxon>
        <taxon>Eupercaria</taxon>
        <taxon>Centrarchiformes</taxon>
        <taxon>Terapontoidei</taxon>
        <taxon>Terapontidae</taxon>
        <taxon>Scortum</taxon>
    </lineage>
</organism>
<accession>A0ACB8X6B8</accession>
<comment type="caution">
    <text evidence="1">The sequence shown here is derived from an EMBL/GenBank/DDBJ whole genome shotgun (WGS) entry which is preliminary data.</text>
</comment>
<protein>
    <submittedName>
        <fullName evidence="1">Uncharacterized protein</fullName>
    </submittedName>
</protein>
<name>A0ACB8X6B8_9TELE</name>
<keyword evidence="2" id="KW-1185">Reference proteome</keyword>
<reference evidence="1" key="1">
    <citation type="submission" date="2022-04" db="EMBL/GenBank/DDBJ databases">
        <title>Jade perch genome.</title>
        <authorList>
            <person name="Chao B."/>
        </authorList>
    </citation>
    <scope>NUCLEOTIDE SEQUENCE</scope>
    <source>
        <strain evidence="1">CB-2022</strain>
    </source>
</reference>
<evidence type="ECO:0000313" key="2">
    <source>
        <dbReference type="Proteomes" id="UP000831701"/>
    </source>
</evidence>
<proteinExistence type="predicted"/>
<evidence type="ECO:0000313" key="1">
    <source>
        <dbReference type="EMBL" id="KAI3375663.1"/>
    </source>
</evidence>
<sequence length="333" mass="35657">MALQHFLCGLTVVIILSSKECGLAPKNTRITGGEDASPGSWPWQLPRQDHSSLVASHLGQHSQSGPNSHEVTRGVQQATCHPSYSFPFNDICLLKLSAPVNLTDYIFPVCLASENSTFYTGVRTWVTGWGRIENGTLPNILQEVNVAVVGNNECRCSYGSIITKDVICTGLRDGGKGPCFGDGGGAMVAKKDSSWFQVGIVSFIRGCALPNFPAGFTRVSQYQEWIKSVTGSSQPGFVTFISSGVDSDANFTCPTILPPTTTPSPRNVTVLVSDFTRSSKPPPTTSPSPPPVTDRDGNSVFDSGENVIHFSHSTHFISLCILVLSLFALLSDA</sequence>
<gene>
    <name evidence="1" type="ORF">L3Q82_003969</name>
</gene>
<dbReference type="EMBL" id="CM041532">
    <property type="protein sequence ID" value="KAI3375663.1"/>
    <property type="molecule type" value="Genomic_DNA"/>
</dbReference>
<dbReference type="Proteomes" id="UP000831701">
    <property type="component" value="Chromosome 2"/>
</dbReference>